<evidence type="ECO:0000256" key="6">
    <source>
        <dbReference type="ARBA" id="ARBA00023128"/>
    </source>
</evidence>
<evidence type="ECO:0000313" key="8">
    <source>
        <dbReference type="EMBL" id="AYR06646.1"/>
    </source>
</evidence>
<dbReference type="AlphaFoldDB" id="A0A3G3MII4"/>
<dbReference type="Pfam" id="PF05405">
    <property type="entry name" value="Mt_ATP-synt_B"/>
    <property type="match status" value="1"/>
</dbReference>
<evidence type="ECO:0000256" key="3">
    <source>
        <dbReference type="ARBA" id="ARBA00022547"/>
    </source>
</evidence>
<evidence type="ECO:0000256" key="2">
    <source>
        <dbReference type="ARBA" id="ARBA00022448"/>
    </source>
</evidence>
<geneLocation type="mitochondrion" evidence="8"/>
<evidence type="ECO:0000256" key="1">
    <source>
        <dbReference type="ARBA" id="ARBA00004325"/>
    </source>
</evidence>
<dbReference type="GO" id="GO:0031966">
    <property type="term" value="C:mitochondrial membrane"/>
    <property type="evidence" value="ECO:0007669"/>
    <property type="project" value="UniProtKB-SubCell"/>
</dbReference>
<evidence type="ECO:0000256" key="7">
    <source>
        <dbReference type="ARBA" id="ARBA00023136"/>
    </source>
</evidence>
<sequence length="180" mass="21602">MLLSLLFLVYKKIILLNEETLILLSFITFVYLTSKNYGDSFSKYLENESNNIKNNLLRSLKKIYFGFLKFSEYKKNVNLSIYNFSILGNYYRKLMFLFINSLKTFNKINTVIVFKKRLDYLKKIEDHTTKLLALLIIKKLNKVITLKKFYGIHIKNRNFLCKNKITLLEYIKIINKSEYR</sequence>
<gene>
    <name evidence="8" type="primary">ymf39</name>
</gene>
<dbReference type="GO" id="GO:0015078">
    <property type="term" value="F:proton transmembrane transporter activity"/>
    <property type="evidence" value="ECO:0007669"/>
    <property type="project" value="InterPro"/>
</dbReference>
<keyword evidence="7" id="KW-0472">Membrane</keyword>
<evidence type="ECO:0000256" key="4">
    <source>
        <dbReference type="ARBA" id="ARBA00022781"/>
    </source>
</evidence>
<name>A0A3G3MII4_9FLOR</name>
<reference evidence="8" key="1">
    <citation type="journal article" date="2018" name="Genome Biol. Evol.">
        <title>Mitochondrial and Plastid Genomes from Coralline Red Algae Provide Insights into the Incongruent Evolutionary Histories of Organelles.</title>
        <authorList>
            <person name="Lee J."/>
            <person name="Song H.J."/>
            <person name="In Park S."/>
            <person name="Lee Y.M."/>
            <person name="Jeong S.Y."/>
            <person name="Oh Cho T."/>
            <person name="Kim J.H."/>
            <person name="Choi H.G."/>
            <person name="Choi C.G."/>
            <person name="Nelson W.A."/>
            <person name="Fredericq S."/>
            <person name="Bhattacharya D."/>
            <person name="Su Yoon H."/>
        </authorList>
    </citation>
    <scope>NUCLEOTIDE SEQUENCE</scope>
</reference>
<evidence type="ECO:0000256" key="5">
    <source>
        <dbReference type="ARBA" id="ARBA00023065"/>
    </source>
</evidence>
<keyword evidence="5" id="KW-0406">Ion transport</keyword>
<dbReference type="RefSeq" id="YP_009541976.1">
    <property type="nucleotide sequence ID" value="NC_039979.1"/>
</dbReference>
<keyword evidence="3" id="KW-0138">CF(0)</keyword>
<dbReference type="GO" id="GO:0015986">
    <property type="term" value="P:proton motive force-driven ATP synthesis"/>
    <property type="evidence" value="ECO:0007669"/>
    <property type="project" value="InterPro"/>
</dbReference>
<organism evidence="8">
    <name type="scientific">Synarthrophyton chejuense</name>
    <dbReference type="NCBI Taxonomy" id="2485825"/>
    <lineage>
        <taxon>Eukaryota</taxon>
        <taxon>Rhodophyta</taxon>
        <taxon>Florideophyceae</taxon>
        <taxon>Corallinophycidae</taxon>
        <taxon>Hapalidiales</taxon>
        <taxon>Hapalidiaceae</taxon>
        <taxon>Melobesioideae</taxon>
        <taxon>Synarthrophyton</taxon>
    </lineage>
</organism>
<keyword evidence="6 8" id="KW-0496">Mitochondrion</keyword>
<dbReference type="GeneID" id="38463814"/>
<accession>A0A3G3MII4</accession>
<dbReference type="EMBL" id="MH281623">
    <property type="protein sequence ID" value="AYR06646.1"/>
    <property type="molecule type" value="Genomic_DNA"/>
</dbReference>
<proteinExistence type="predicted"/>
<comment type="subcellular location">
    <subcellularLocation>
        <location evidence="1">Mitochondrion membrane</location>
    </subcellularLocation>
</comment>
<protein>
    <submittedName>
        <fullName evidence="8">ATP synthase B chain</fullName>
    </submittedName>
</protein>
<keyword evidence="2" id="KW-0813">Transport</keyword>
<dbReference type="GO" id="GO:0045259">
    <property type="term" value="C:proton-transporting ATP synthase complex"/>
    <property type="evidence" value="ECO:0007669"/>
    <property type="project" value="UniProtKB-KW"/>
</dbReference>
<dbReference type="InterPro" id="IPR008688">
    <property type="entry name" value="ATP_synth_Bsub_B/MI25"/>
</dbReference>
<keyword evidence="4" id="KW-0375">Hydrogen ion transport</keyword>